<keyword evidence="2" id="KW-1185">Reference proteome</keyword>
<dbReference type="Proteomes" id="UP000033014">
    <property type="component" value="Segment"/>
</dbReference>
<evidence type="ECO:0000313" key="1">
    <source>
        <dbReference type="EMBL" id="AHJ87108.1"/>
    </source>
</evidence>
<gene>
    <name evidence="1" type="ORF">BCP8-2_070</name>
</gene>
<protein>
    <submittedName>
        <fullName evidence="1">Uncharacterized protein</fullName>
    </submittedName>
</protein>
<dbReference type="KEGG" id="vg:24723334"/>
<dbReference type="EMBL" id="KJ081346">
    <property type="protein sequence ID" value="AHJ87108.1"/>
    <property type="molecule type" value="Genomic_DNA"/>
</dbReference>
<proteinExistence type="predicted"/>
<dbReference type="RefSeq" id="YP_009149631.1">
    <property type="nucleotide sequence ID" value="NC_027355.1"/>
</dbReference>
<organism evidence="1 2">
    <name type="scientific">Bacillus phage BCP8-2</name>
    <dbReference type="NCBI Taxonomy" id="1129192"/>
    <lineage>
        <taxon>Viruses</taxon>
        <taxon>Duplodnaviria</taxon>
        <taxon>Heunggongvirae</taxon>
        <taxon>Uroviricota</taxon>
        <taxon>Caudoviricetes</taxon>
        <taxon>Herelleviridae</taxon>
        <taxon>Bastillevirinae</taxon>
        <taxon>Caeruleovirus</taxon>
        <taxon>Caeruleovirus BCP82</taxon>
    </lineage>
</organism>
<reference evidence="1 2" key="2">
    <citation type="journal article" date="2015" name="Arch. Virol.">
        <title>Complete genome sequence analysis and identification of putative metallo-beta-lactamase and SpoIIIE homologs in Bacillus cereus group phage BCP8-2, a new member of the proposed Bastille-like group.</title>
        <authorList>
            <person name="Asare P.T."/>
            <person name="Bandara N."/>
            <person name="Jeong T.Y."/>
            <person name="Ryu S."/>
            <person name="Klumpp J."/>
            <person name="Kim K.P."/>
        </authorList>
    </citation>
    <scope>NUCLEOTIDE SEQUENCE [LARGE SCALE GENOMIC DNA]</scope>
    <source>
        <strain evidence="1">BCP8-2</strain>
    </source>
</reference>
<accession>A0A0E3D9R3</accession>
<dbReference type="OrthoDB" id="15074at10239"/>
<dbReference type="GeneID" id="24723334"/>
<sequence>MNELQKAIFTIDGEGGFTGFTRGQTWNGWDCPYFTKEVAEQVFQFFMNSDCKLWYVEEVDTYYMSLQWFGETEEEDVEYWQGHEYIINGEKVVLYSVGSFSWCWDCEILGS</sequence>
<reference evidence="2" key="1">
    <citation type="submission" date="2014-01" db="EMBL/GenBank/DDBJ databases">
        <title>Genomic and Proteomic Analysis of Broad Host Range Virulent Bacillus Group Phage BCP8-2 Leading To the Creation of New Genus within Myoviruses.</title>
        <authorList>
            <person name="Bandara N."/>
            <person name="Asare P.T."/>
            <person name="Kim K.P."/>
        </authorList>
    </citation>
    <scope>NUCLEOTIDE SEQUENCE [LARGE SCALE GENOMIC DNA]</scope>
</reference>
<evidence type="ECO:0000313" key="2">
    <source>
        <dbReference type="Proteomes" id="UP000033014"/>
    </source>
</evidence>
<name>A0A0E3D9R3_9CAUD</name>